<accession>A0A1Y1YJ55</accession>
<dbReference type="Proteomes" id="UP000193144">
    <property type="component" value="Unassembled WGS sequence"/>
</dbReference>
<evidence type="ECO:0000313" key="3">
    <source>
        <dbReference type="Proteomes" id="UP000193144"/>
    </source>
</evidence>
<organism evidence="2 3">
    <name type="scientific">Clohesyomyces aquaticus</name>
    <dbReference type="NCBI Taxonomy" id="1231657"/>
    <lineage>
        <taxon>Eukaryota</taxon>
        <taxon>Fungi</taxon>
        <taxon>Dikarya</taxon>
        <taxon>Ascomycota</taxon>
        <taxon>Pezizomycotina</taxon>
        <taxon>Dothideomycetes</taxon>
        <taxon>Pleosporomycetidae</taxon>
        <taxon>Pleosporales</taxon>
        <taxon>Lindgomycetaceae</taxon>
        <taxon>Clohesyomyces</taxon>
    </lineage>
</organism>
<keyword evidence="1" id="KW-0732">Signal</keyword>
<dbReference type="EMBL" id="MCFA01000223">
    <property type="protein sequence ID" value="ORX98019.1"/>
    <property type="molecule type" value="Genomic_DNA"/>
</dbReference>
<dbReference type="AlphaFoldDB" id="A0A1Y1YJ55"/>
<evidence type="ECO:0000313" key="2">
    <source>
        <dbReference type="EMBL" id="ORX98019.1"/>
    </source>
</evidence>
<reference evidence="2 3" key="1">
    <citation type="submission" date="2016-07" db="EMBL/GenBank/DDBJ databases">
        <title>Pervasive Adenine N6-methylation of Active Genes in Fungi.</title>
        <authorList>
            <consortium name="DOE Joint Genome Institute"/>
            <person name="Mondo S.J."/>
            <person name="Dannebaum R.O."/>
            <person name="Kuo R.C."/>
            <person name="Labutti K."/>
            <person name="Haridas S."/>
            <person name="Kuo A."/>
            <person name="Salamov A."/>
            <person name="Ahrendt S.R."/>
            <person name="Lipzen A."/>
            <person name="Sullivan W."/>
            <person name="Andreopoulos W.B."/>
            <person name="Clum A."/>
            <person name="Lindquist E."/>
            <person name="Daum C."/>
            <person name="Ramamoorthy G.K."/>
            <person name="Gryganskyi A."/>
            <person name="Culley D."/>
            <person name="Magnuson J.K."/>
            <person name="James T.Y."/>
            <person name="O'Malley M.A."/>
            <person name="Stajich J.E."/>
            <person name="Spatafora J.W."/>
            <person name="Visel A."/>
            <person name="Grigoriev I.V."/>
        </authorList>
    </citation>
    <scope>NUCLEOTIDE SEQUENCE [LARGE SCALE GENOMIC DNA]</scope>
    <source>
        <strain evidence="2 3">CBS 115471</strain>
    </source>
</reference>
<proteinExistence type="predicted"/>
<protein>
    <recommendedName>
        <fullName evidence="4">Secreted protein</fullName>
    </recommendedName>
</protein>
<feature type="chain" id="PRO_5010998311" description="Secreted protein" evidence="1">
    <location>
        <begin position="18"/>
        <end position="85"/>
    </location>
</feature>
<evidence type="ECO:0000256" key="1">
    <source>
        <dbReference type="SAM" id="SignalP"/>
    </source>
</evidence>
<sequence>MVVVVVVVAVVASQAQCSCPTGATATSAQHGQERAVSSTCRELGKVTTSQGAFRTRRWGPDNSAALARWPCCPVVHLASSRSARC</sequence>
<comment type="caution">
    <text evidence="2">The sequence shown here is derived from an EMBL/GenBank/DDBJ whole genome shotgun (WGS) entry which is preliminary data.</text>
</comment>
<gene>
    <name evidence="2" type="ORF">BCR34DRAFT_157389</name>
</gene>
<evidence type="ECO:0008006" key="4">
    <source>
        <dbReference type="Google" id="ProtNLM"/>
    </source>
</evidence>
<name>A0A1Y1YJ55_9PLEO</name>
<feature type="signal peptide" evidence="1">
    <location>
        <begin position="1"/>
        <end position="17"/>
    </location>
</feature>
<keyword evidence="3" id="KW-1185">Reference proteome</keyword>